<name>A0A4S8L5C0_DENBC</name>
<feature type="region of interest" description="Disordered" evidence="1">
    <location>
        <begin position="1"/>
        <end position="56"/>
    </location>
</feature>
<protein>
    <submittedName>
        <fullName evidence="2">Uncharacterized protein</fullName>
    </submittedName>
</protein>
<feature type="compositionally biased region" description="Polar residues" evidence="1">
    <location>
        <begin position="75"/>
        <end position="85"/>
    </location>
</feature>
<proteinExistence type="predicted"/>
<organism evidence="2 3">
    <name type="scientific">Dendrothele bispora (strain CBS 962.96)</name>
    <dbReference type="NCBI Taxonomy" id="1314807"/>
    <lineage>
        <taxon>Eukaryota</taxon>
        <taxon>Fungi</taxon>
        <taxon>Dikarya</taxon>
        <taxon>Basidiomycota</taxon>
        <taxon>Agaricomycotina</taxon>
        <taxon>Agaricomycetes</taxon>
        <taxon>Agaricomycetidae</taxon>
        <taxon>Agaricales</taxon>
        <taxon>Agaricales incertae sedis</taxon>
        <taxon>Dendrothele</taxon>
    </lineage>
</organism>
<accession>A0A4S8L5C0</accession>
<keyword evidence="3" id="KW-1185">Reference proteome</keyword>
<evidence type="ECO:0000313" key="2">
    <source>
        <dbReference type="EMBL" id="THU83786.1"/>
    </source>
</evidence>
<reference evidence="2 3" key="1">
    <citation type="journal article" date="2019" name="Nat. Ecol. Evol.">
        <title>Megaphylogeny resolves global patterns of mushroom evolution.</title>
        <authorList>
            <person name="Varga T."/>
            <person name="Krizsan K."/>
            <person name="Foldi C."/>
            <person name="Dima B."/>
            <person name="Sanchez-Garcia M."/>
            <person name="Sanchez-Ramirez S."/>
            <person name="Szollosi G.J."/>
            <person name="Szarkandi J.G."/>
            <person name="Papp V."/>
            <person name="Albert L."/>
            <person name="Andreopoulos W."/>
            <person name="Angelini C."/>
            <person name="Antonin V."/>
            <person name="Barry K.W."/>
            <person name="Bougher N.L."/>
            <person name="Buchanan P."/>
            <person name="Buyck B."/>
            <person name="Bense V."/>
            <person name="Catcheside P."/>
            <person name="Chovatia M."/>
            <person name="Cooper J."/>
            <person name="Damon W."/>
            <person name="Desjardin D."/>
            <person name="Finy P."/>
            <person name="Geml J."/>
            <person name="Haridas S."/>
            <person name="Hughes K."/>
            <person name="Justo A."/>
            <person name="Karasinski D."/>
            <person name="Kautmanova I."/>
            <person name="Kiss B."/>
            <person name="Kocsube S."/>
            <person name="Kotiranta H."/>
            <person name="LaButti K.M."/>
            <person name="Lechner B.E."/>
            <person name="Liimatainen K."/>
            <person name="Lipzen A."/>
            <person name="Lukacs Z."/>
            <person name="Mihaltcheva S."/>
            <person name="Morgado L.N."/>
            <person name="Niskanen T."/>
            <person name="Noordeloos M.E."/>
            <person name="Ohm R.A."/>
            <person name="Ortiz-Santana B."/>
            <person name="Ovrebo C."/>
            <person name="Racz N."/>
            <person name="Riley R."/>
            <person name="Savchenko A."/>
            <person name="Shiryaev A."/>
            <person name="Soop K."/>
            <person name="Spirin V."/>
            <person name="Szebenyi C."/>
            <person name="Tomsovsky M."/>
            <person name="Tulloss R.E."/>
            <person name="Uehling J."/>
            <person name="Grigoriev I.V."/>
            <person name="Vagvolgyi C."/>
            <person name="Papp T."/>
            <person name="Martin F.M."/>
            <person name="Miettinen O."/>
            <person name="Hibbett D.S."/>
            <person name="Nagy L.G."/>
        </authorList>
    </citation>
    <scope>NUCLEOTIDE SEQUENCE [LARGE SCALE GENOMIC DNA]</scope>
    <source>
        <strain evidence="2 3">CBS 962.96</strain>
    </source>
</reference>
<feature type="compositionally biased region" description="Basic and acidic residues" evidence="1">
    <location>
        <begin position="36"/>
        <end position="45"/>
    </location>
</feature>
<dbReference type="Proteomes" id="UP000297245">
    <property type="component" value="Unassembled WGS sequence"/>
</dbReference>
<dbReference type="AlphaFoldDB" id="A0A4S8L5C0"/>
<feature type="region of interest" description="Disordered" evidence="1">
    <location>
        <begin position="75"/>
        <end position="118"/>
    </location>
</feature>
<dbReference type="EMBL" id="ML179641">
    <property type="protein sequence ID" value="THU83786.1"/>
    <property type="molecule type" value="Genomic_DNA"/>
</dbReference>
<evidence type="ECO:0000256" key="1">
    <source>
        <dbReference type="SAM" id="MobiDB-lite"/>
    </source>
</evidence>
<evidence type="ECO:0000313" key="3">
    <source>
        <dbReference type="Proteomes" id="UP000297245"/>
    </source>
</evidence>
<gene>
    <name evidence="2" type="ORF">K435DRAFT_807243</name>
</gene>
<sequence>MARVFRGFRKSKEEKHHIKNSQGTPKGTEEGGTDGDPSHTHKPNVDFETNPDTNKNLKGWKRWFQWSWTQKGQRSPSTLIASVDTQAPRAIDTPRVNGNSTRDHTSVSKKKFPTINGGYTENDKREIDTNIKHVKGYTEVALVKGILFCTGKLHT</sequence>